<dbReference type="EMBL" id="CP037422">
    <property type="protein sequence ID" value="QDU10870.1"/>
    <property type="molecule type" value="Genomic_DNA"/>
</dbReference>
<dbReference type="SUPFAM" id="SSF52172">
    <property type="entry name" value="CheY-like"/>
    <property type="match status" value="1"/>
</dbReference>
<feature type="domain" description="Response regulatory" evidence="2">
    <location>
        <begin position="7"/>
        <end position="132"/>
    </location>
</feature>
<dbReference type="AlphaFoldDB" id="A0A517X040"/>
<dbReference type="PROSITE" id="PS50110">
    <property type="entry name" value="RESPONSE_REGULATORY"/>
    <property type="match status" value="1"/>
</dbReference>
<dbReference type="PANTHER" id="PTHR44520:SF2">
    <property type="entry name" value="RESPONSE REGULATOR RCP1"/>
    <property type="match status" value="1"/>
</dbReference>
<dbReference type="CDD" id="cd17557">
    <property type="entry name" value="REC_Rcp-like"/>
    <property type="match status" value="1"/>
</dbReference>
<dbReference type="PANTHER" id="PTHR44520">
    <property type="entry name" value="RESPONSE REGULATOR RCP1-RELATED"/>
    <property type="match status" value="1"/>
</dbReference>
<gene>
    <name evidence="3" type="primary">rcp1_2</name>
    <name evidence="3" type="ORF">V202x_42830</name>
</gene>
<dbReference type="InterPro" id="IPR001789">
    <property type="entry name" value="Sig_transdc_resp-reg_receiver"/>
</dbReference>
<proteinExistence type="predicted"/>
<keyword evidence="4" id="KW-1185">Reference proteome</keyword>
<dbReference type="RefSeq" id="WP_145178740.1">
    <property type="nucleotide sequence ID" value="NZ_CP037422.1"/>
</dbReference>
<dbReference type="InterPro" id="IPR052893">
    <property type="entry name" value="TCS_response_regulator"/>
</dbReference>
<evidence type="ECO:0000256" key="1">
    <source>
        <dbReference type="PROSITE-ProRule" id="PRU00169"/>
    </source>
</evidence>
<keyword evidence="1" id="KW-0597">Phosphoprotein</keyword>
<name>A0A517X040_9PLAN</name>
<dbReference type="InterPro" id="IPR011006">
    <property type="entry name" value="CheY-like_superfamily"/>
</dbReference>
<sequence length="144" mass="16376">MPGNTVTILLVEDDEVDAEAIDRAFKKARIANPIILAKDGIEAIEILRGSKSQLKLENPFLILLDLNMPRMNGIEFLEEIRSDESLNKSIVFVLTTSEDDRDILTAYDKHVAGYMVKSRAGEDFLELINMLEHYWRIIEFPPGL</sequence>
<evidence type="ECO:0000313" key="3">
    <source>
        <dbReference type="EMBL" id="QDU10870.1"/>
    </source>
</evidence>
<organism evidence="3 4">
    <name type="scientific">Gimesia aquarii</name>
    <dbReference type="NCBI Taxonomy" id="2527964"/>
    <lineage>
        <taxon>Bacteria</taxon>
        <taxon>Pseudomonadati</taxon>
        <taxon>Planctomycetota</taxon>
        <taxon>Planctomycetia</taxon>
        <taxon>Planctomycetales</taxon>
        <taxon>Planctomycetaceae</taxon>
        <taxon>Gimesia</taxon>
    </lineage>
</organism>
<feature type="modified residue" description="4-aspartylphosphate" evidence="1">
    <location>
        <position position="65"/>
    </location>
</feature>
<evidence type="ECO:0000259" key="2">
    <source>
        <dbReference type="PROSITE" id="PS50110"/>
    </source>
</evidence>
<reference evidence="3 4" key="1">
    <citation type="submission" date="2019-03" db="EMBL/GenBank/DDBJ databases">
        <title>Deep-cultivation of Planctomycetes and their phenomic and genomic characterization uncovers novel biology.</title>
        <authorList>
            <person name="Wiegand S."/>
            <person name="Jogler M."/>
            <person name="Boedeker C."/>
            <person name="Pinto D."/>
            <person name="Vollmers J."/>
            <person name="Rivas-Marin E."/>
            <person name="Kohn T."/>
            <person name="Peeters S.H."/>
            <person name="Heuer A."/>
            <person name="Rast P."/>
            <person name="Oberbeckmann S."/>
            <person name="Bunk B."/>
            <person name="Jeske O."/>
            <person name="Meyerdierks A."/>
            <person name="Storesund J.E."/>
            <person name="Kallscheuer N."/>
            <person name="Luecker S."/>
            <person name="Lage O.M."/>
            <person name="Pohl T."/>
            <person name="Merkel B.J."/>
            <person name="Hornburger P."/>
            <person name="Mueller R.-W."/>
            <person name="Bruemmer F."/>
            <person name="Labrenz M."/>
            <person name="Spormann A.M."/>
            <person name="Op den Camp H."/>
            <person name="Overmann J."/>
            <person name="Amann R."/>
            <person name="Jetten M.S.M."/>
            <person name="Mascher T."/>
            <person name="Medema M.H."/>
            <person name="Devos D.P."/>
            <person name="Kaster A.-K."/>
            <person name="Ovreas L."/>
            <person name="Rohde M."/>
            <person name="Galperin M.Y."/>
            <person name="Jogler C."/>
        </authorList>
    </citation>
    <scope>NUCLEOTIDE SEQUENCE [LARGE SCALE GENOMIC DNA]</scope>
    <source>
        <strain evidence="3 4">V202</strain>
    </source>
</reference>
<evidence type="ECO:0000313" key="4">
    <source>
        <dbReference type="Proteomes" id="UP000318384"/>
    </source>
</evidence>
<dbReference type="Gene3D" id="3.40.50.2300">
    <property type="match status" value="1"/>
</dbReference>
<dbReference type="GO" id="GO:0000160">
    <property type="term" value="P:phosphorelay signal transduction system"/>
    <property type="evidence" value="ECO:0007669"/>
    <property type="project" value="InterPro"/>
</dbReference>
<dbReference type="Pfam" id="PF00072">
    <property type="entry name" value="Response_reg"/>
    <property type="match status" value="1"/>
</dbReference>
<accession>A0A517X040</accession>
<dbReference type="Proteomes" id="UP000318384">
    <property type="component" value="Chromosome"/>
</dbReference>
<dbReference type="OrthoDB" id="195863at2"/>
<dbReference type="SMART" id="SM00448">
    <property type="entry name" value="REC"/>
    <property type="match status" value="1"/>
</dbReference>
<protein>
    <submittedName>
        <fullName evidence="3">Response regulator rcp1</fullName>
    </submittedName>
</protein>